<evidence type="ECO:0000313" key="1">
    <source>
        <dbReference type="EMBL" id="RWR79175.1"/>
    </source>
</evidence>
<dbReference type="EMBL" id="QPKB01000003">
    <property type="protein sequence ID" value="RWR79175.1"/>
    <property type="molecule type" value="Genomic_DNA"/>
</dbReference>
<evidence type="ECO:0000313" key="2">
    <source>
        <dbReference type="Proteomes" id="UP000283530"/>
    </source>
</evidence>
<keyword evidence="2" id="KW-1185">Reference proteome</keyword>
<comment type="caution">
    <text evidence="1">The sequence shown here is derived from an EMBL/GenBank/DDBJ whole genome shotgun (WGS) entry which is preliminary data.</text>
</comment>
<protein>
    <submittedName>
        <fullName evidence="1">Uncharacterized protein</fullName>
    </submittedName>
</protein>
<reference evidence="1 2" key="1">
    <citation type="journal article" date="2019" name="Nat. Plants">
        <title>Stout camphor tree genome fills gaps in understanding of flowering plant genome evolution.</title>
        <authorList>
            <person name="Chaw S.M."/>
            <person name="Liu Y.C."/>
            <person name="Wu Y.W."/>
            <person name="Wang H.Y."/>
            <person name="Lin C.I."/>
            <person name="Wu C.S."/>
            <person name="Ke H.M."/>
            <person name="Chang L.Y."/>
            <person name="Hsu C.Y."/>
            <person name="Yang H.T."/>
            <person name="Sudianto E."/>
            <person name="Hsu M.H."/>
            <person name="Wu K.P."/>
            <person name="Wang L.N."/>
            <person name="Leebens-Mack J.H."/>
            <person name="Tsai I.J."/>
        </authorList>
    </citation>
    <scope>NUCLEOTIDE SEQUENCE [LARGE SCALE GENOMIC DNA]</scope>
    <source>
        <strain evidence="2">cv. Chaw 1501</strain>
        <tissue evidence="1">Young leaves</tissue>
    </source>
</reference>
<sequence>MVPKHTELLEDSSSSRSRILIRQIRRLIEIGHIDATSVPAIAASSFSPKNRDLKGKAEELWICELKNLHGFD</sequence>
<name>A0A3S4NML5_9MAGN</name>
<dbReference type="Proteomes" id="UP000283530">
    <property type="component" value="Unassembled WGS sequence"/>
</dbReference>
<organism evidence="1 2">
    <name type="scientific">Cinnamomum micranthum f. kanehirae</name>
    <dbReference type="NCBI Taxonomy" id="337451"/>
    <lineage>
        <taxon>Eukaryota</taxon>
        <taxon>Viridiplantae</taxon>
        <taxon>Streptophyta</taxon>
        <taxon>Embryophyta</taxon>
        <taxon>Tracheophyta</taxon>
        <taxon>Spermatophyta</taxon>
        <taxon>Magnoliopsida</taxon>
        <taxon>Magnoliidae</taxon>
        <taxon>Laurales</taxon>
        <taxon>Lauraceae</taxon>
        <taxon>Cinnamomum</taxon>
    </lineage>
</organism>
<dbReference type="AlphaFoldDB" id="A0A3S4NML5"/>
<accession>A0A3S4NML5</accession>
<proteinExistence type="predicted"/>
<gene>
    <name evidence="1" type="ORF">CKAN_00773700</name>
</gene>